<dbReference type="PaxDb" id="29760-VIT_14s0068g02050.t01"/>
<accession>F6H3Y0</accession>
<organism evidence="1 2">
    <name type="scientific">Vitis vinifera</name>
    <name type="common">Grape</name>
    <dbReference type="NCBI Taxonomy" id="29760"/>
    <lineage>
        <taxon>Eukaryota</taxon>
        <taxon>Viridiplantae</taxon>
        <taxon>Streptophyta</taxon>
        <taxon>Embryophyta</taxon>
        <taxon>Tracheophyta</taxon>
        <taxon>Spermatophyta</taxon>
        <taxon>Magnoliopsida</taxon>
        <taxon>eudicotyledons</taxon>
        <taxon>Gunneridae</taxon>
        <taxon>Pentapetalae</taxon>
        <taxon>rosids</taxon>
        <taxon>Vitales</taxon>
        <taxon>Vitaceae</taxon>
        <taxon>Viteae</taxon>
        <taxon>Vitis</taxon>
    </lineage>
</organism>
<protein>
    <submittedName>
        <fullName evidence="1">Uncharacterized protein</fullName>
    </submittedName>
</protein>
<dbReference type="EMBL" id="FN595232">
    <property type="protein sequence ID" value="CCB47020.1"/>
    <property type="molecule type" value="Genomic_DNA"/>
</dbReference>
<evidence type="ECO:0000313" key="2">
    <source>
        <dbReference type="Proteomes" id="UP000009183"/>
    </source>
</evidence>
<gene>
    <name evidence="1" type="ordered locus">VIT_14s0068g02050</name>
</gene>
<proteinExistence type="predicted"/>
<dbReference type="Proteomes" id="UP000009183">
    <property type="component" value="Chromosome 14"/>
</dbReference>
<dbReference type="AlphaFoldDB" id="F6H3Y0"/>
<keyword evidence="2" id="KW-1185">Reference proteome</keyword>
<evidence type="ECO:0000313" key="1">
    <source>
        <dbReference type="EMBL" id="CCB47020.1"/>
    </source>
</evidence>
<dbReference type="InParanoid" id="F6H3Y0"/>
<name>F6H3Y0_VITVI</name>
<reference evidence="2" key="1">
    <citation type="journal article" date="2007" name="Nature">
        <title>The grapevine genome sequence suggests ancestral hexaploidization in major angiosperm phyla.</title>
        <authorList>
            <consortium name="The French-Italian Public Consortium for Grapevine Genome Characterization."/>
            <person name="Jaillon O."/>
            <person name="Aury J.-M."/>
            <person name="Noel B."/>
            <person name="Policriti A."/>
            <person name="Clepet C."/>
            <person name="Casagrande A."/>
            <person name="Choisne N."/>
            <person name="Aubourg S."/>
            <person name="Vitulo N."/>
            <person name="Jubin C."/>
            <person name="Vezzi A."/>
            <person name="Legeai F."/>
            <person name="Hugueney P."/>
            <person name="Dasilva C."/>
            <person name="Horner D."/>
            <person name="Mica E."/>
            <person name="Jublot D."/>
            <person name="Poulain J."/>
            <person name="Bruyere C."/>
            <person name="Billault A."/>
            <person name="Segurens B."/>
            <person name="Gouyvenoux M."/>
            <person name="Ugarte E."/>
            <person name="Cattonaro F."/>
            <person name="Anthouard V."/>
            <person name="Vico V."/>
            <person name="Del Fabbro C."/>
            <person name="Alaux M."/>
            <person name="Di Gaspero G."/>
            <person name="Dumas V."/>
            <person name="Felice N."/>
            <person name="Paillard S."/>
            <person name="Juman I."/>
            <person name="Moroldo M."/>
            <person name="Scalabrin S."/>
            <person name="Canaguier A."/>
            <person name="Le Clainche I."/>
            <person name="Malacrida G."/>
            <person name="Durand E."/>
            <person name="Pesole G."/>
            <person name="Laucou V."/>
            <person name="Chatelet P."/>
            <person name="Merdinoglu D."/>
            <person name="Delledonne M."/>
            <person name="Pezzotti M."/>
            <person name="Lecharny A."/>
            <person name="Scarpelli C."/>
            <person name="Artiguenave F."/>
            <person name="Pe M.E."/>
            <person name="Valle G."/>
            <person name="Morgante M."/>
            <person name="Caboche M."/>
            <person name="Adam-Blondon A.-F."/>
            <person name="Weissenbach J."/>
            <person name="Quetier F."/>
            <person name="Wincker P."/>
        </authorList>
    </citation>
    <scope>NUCLEOTIDE SEQUENCE [LARGE SCALE GENOMIC DNA]</scope>
    <source>
        <strain evidence="2">cv. Pinot noir / PN40024</strain>
    </source>
</reference>
<dbReference type="HOGENOM" id="CLU_3091213_0_0_1"/>
<sequence>MLDVICKCSRFCGVCQLCASHRFSVERKLGRQVQTECDTGFASRKIGKSCVS</sequence>